<accession>A0A0A9H6L0</accession>
<evidence type="ECO:0000313" key="1">
    <source>
        <dbReference type="EMBL" id="JAE30486.1"/>
    </source>
</evidence>
<organism evidence="1">
    <name type="scientific">Arundo donax</name>
    <name type="common">Giant reed</name>
    <name type="synonym">Donax arundinaceus</name>
    <dbReference type="NCBI Taxonomy" id="35708"/>
    <lineage>
        <taxon>Eukaryota</taxon>
        <taxon>Viridiplantae</taxon>
        <taxon>Streptophyta</taxon>
        <taxon>Embryophyta</taxon>
        <taxon>Tracheophyta</taxon>
        <taxon>Spermatophyta</taxon>
        <taxon>Magnoliopsida</taxon>
        <taxon>Liliopsida</taxon>
        <taxon>Poales</taxon>
        <taxon>Poaceae</taxon>
        <taxon>PACMAD clade</taxon>
        <taxon>Arundinoideae</taxon>
        <taxon>Arundineae</taxon>
        <taxon>Arundo</taxon>
    </lineage>
</organism>
<sequence>MLQACVLTWAVSAWYVAEVS</sequence>
<protein>
    <submittedName>
        <fullName evidence="1">Uncharacterized protein</fullName>
    </submittedName>
</protein>
<dbReference type="EMBL" id="GBRH01167410">
    <property type="protein sequence ID" value="JAE30486.1"/>
    <property type="molecule type" value="Transcribed_RNA"/>
</dbReference>
<reference evidence="1" key="1">
    <citation type="submission" date="2014-09" db="EMBL/GenBank/DDBJ databases">
        <authorList>
            <person name="Magalhaes I.L.F."/>
            <person name="Oliveira U."/>
            <person name="Santos F.R."/>
            <person name="Vidigal T.H.D.A."/>
            <person name="Brescovit A.D."/>
            <person name="Santos A.J."/>
        </authorList>
    </citation>
    <scope>NUCLEOTIDE SEQUENCE</scope>
    <source>
        <tissue evidence="1">Shoot tissue taken approximately 20 cm above the soil surface</tissue>
    </source>
</reference>
<proteinExistence type="predicted"/>
<name>A0A0A9H6L0_ARUDO</name>
<reference evidence="1" key="2">
    <citation type="journal article" date="2015" name="Data Brief">
        <title>Shoot transcriptome of the giant reed, Arundo donax.</title>
        <authorList>
            <person name="Barrero R.A."/>
            <person name="Guerrero F.D."/>
            <person name="Moolhuijzen P."/>
            <person name="Goolsby J.A."/>
            <person name="Tidwell J."/>
            <person name="Bellgard S.E."/>
            <person name="Bellgard M.I."/>
        </authorList>
    </citation>
    <scope>NUCLEOTIDE SEQUENCE</scope>
    <source>
        <tissue evidence="1">Shoot tissue taken approximately 20 cm above the soil surface</tissue>
    </source>
</reference>
<dbReference type="AlphaFoldDB" id="A0A0A9H6L0"/>